<name>A0ABT0CFG3_THEVL</name>
<sequence length="91" mass="10123">MTSVALWAAKTLRVVRFPAGCRRHSTMGVGIRGMFREESLSETYTRQRTLAAKGCTSVLSVLQQGLAASEHQEFTQQQAAVTDPQCLWLYC</sequence>
<reference evidence="1" key="1">
    <citation type="submission" date="2021-02" db="EMBL/GenBank/DDBJ databases">
        <title>The CRISPR/cas machinery reduction and long-range gene transfer in the hot spring cyanobacterium Synechococcus.</title>
        <authorList>
            <person name="Dvorak P."/>
            <person name="Jahodarova E."/>
            <person name="Hasler P."/>
            <person name="Poulickova A."/>
        </authorList>
    </citation>
    <scope>NUCLEOTIDE SEQUENCE</scope>
    <source>
        <strain evidence="1">Rupite</strain>
    </source>
</reference>
<dbReference type="Proteomes" id="UP000830835">
    <property type="component" value="Unassembled WGS sequence"/>
</dbReference>
<evidence type="ECO:0000313" key="2">
    <source>
        <dbReference type="Proteomes" id="UP000830835"/>
    </source>
</evidence>
<evidence type="ECO:0000313" key="1">
    <source>
        <dbReference type="EMBL" id="MCJ2544513.1"/>
    </source>
</evidence>
<proteinExistence type="predicted"/>
<dbReference type="RefSeq" id="WP_244353159.1">
    <property type="nucleotide sequence ID" value="NZ_JAFIRA010000073.1"/>
</dbReference>
<organism evidence="1 2">
    <name type="scientific">Thermostichus vulcanus str. 'Rupite'</name>
    <dbReference type="NCBI Taxonomy" id="2813851"/>
    <lineage>
        <taxon>Bacteria</taxon>
        <taxon>Bacillati</taxon>
        <taxon>Cyanobacteriota</taxon>
        <taxon>Cyanophyceae</taxon>
        <taxon>Thermostichales</taxon>
        <taxon>Thermostichaceae</taxon>
        <taxon>Thermostichus</taxon>
    </lineage>
</organism>
<gene>
    <name evidence="1" type="ORF">JX360_16640</name>
</gene>
<protein>
    <submittedName>
        <fullName evidence="1">Uncharacterized protein</fullName>
    </submittedName>
</protein>
<keyword evidence="2" id="KW-1185">Reference proteome</keyword>
<comment type="caution">
    <text evidence="1">The sequence shown here is derived from an EMBL/GenBank/DDBJ whole genome shotgun (WGS) entry which is preliminary data.</text>
</comment>
<accession>A0ABT0CFG3</accession>
<dbReference type="EMBL" id="JAFIRA010000073">
    <property type="protein sequence ID" value="MCJ2544513.1"/>
    <property type="molecule type" value="Genomic_DNA"/>
</dbReference>